<evidence type="ECO:0000256" key="2">
    <source>
        <dbReference type="ARBA" id="ARBA00023082"/>
    </source>
</evidence>
<evidence type="ECO:0000313" key="8">
    <source>
        <dbReference type="Proteomes" id="UP001236559"/>
    </source>
</evidence>
<evidence type="ECO:0000256" key="4">
    <source>
        <dbReference type="ARBA" id="ARBA00023163"/>
    </source>
</evidence>
<evidence type="ECO:0000256" key="1">
    <source>
        <dbReference type="ARBA" id="ARBA00023015"/>
    </source>
</evidence>
<evidence type="ECO:0000259" key="6">
    <source>
        <dbReference type="Pfam" id="PF04545"/>
    </source>
</evidence>
<accession>A0ABU0AWP8</accession>
<dbReference type="EMBL" id="JAUSTN010000011">
    <property type="protein sequence ID" value="MDQ0275663.1"/>
    <property type="molecule type" value="Genomic_DNA"/>
</dbReference>
<keyword evidence="3" id="KW-0238">DNA-binding</keyword>
<comment type="caution">
    <text evidence="7">The sequence shown here is derived from an EMBL/GenBank/DDBJ whole genome shotgun (WGS) entry which is preliminary data.</text>
</comment>
<keyword evidence="2" id="KW-0731">Sigma factor</keyword>
<organism evidence="7 8">
    <name type="scientific">Peptoniphilus koenoeneniae</name>
    <dbReference type="NCBI Taxonomy" id="507751"/>
    <lineage>
        <taxon>Bacteria</taxon>
        <taxon>Bacillati</taxon>
        <taxon>Bacillota</taxon>
        <taxon>Tissierellia</taxon>
        <taxon>Tissierellales</taxon>
        <taxon>Peptoniphilaceae</taxon>
        <taxon>Peptoniphilus</taxon>
    </lineage>
</organism>
<dbReference type="Pfam" id="PF04542">
    <property type="entry name" value="Sigma70_r2"/>
    <property type="match status" value="1"/>
</dbReference>
<sequence length="183" mass="21246">MDYKNQINFKTDEALKKREEEILKKYEPLIKASIKKYCPVMKEYEDLFQDGCLFILNSLKNFDPHRGTTFGAYIKSGLRIYYLDTFRYLRKYSDSLPYSDEILTPTLEEEVFPFSKDLSDALGLLPSKEKQVIQMIYYRGMKLASVASELNVSTRTINRIKKKALESLRDYMVSGGKDSSPAI</sequence>
<reference evidence="7 8" key="1">
    <citation type="submission" date="2023-07" db="EMBL/GenBank/DDBJ databases">
        <title>Genomic Encyclopedia of Type Strains, Phase IV (KMG-IV): sequencing the most valuable type-strain genomes for metagenomic binning, comparative biology and taxonomic classification.</title>
        <authorList>
            <person name="Goeker M."/>
        </authorList>
    </citation>
    <scope>NUCLEOTIDE SEQUENCE [LARGE SCALE GENOMIC DNA]</scope>
    <source>
        <strain evidence="7 8">DSM 22616</strain>
    </source>
</reference>
<keyword evidence="4" id="KW-0804">Transcription</keyword>
<evidence type="ECO:0000313" key="7">
    <source>
        <dbReference type="EMBL" id="MDQ0275663.1"/>
    </source>
</evidence>
<keyword evidence="8" id="KW-1185">Reference proteome</keyword>
<dbReference type="InterPro" id="IPR013325">
    <property type="entry name" value="RNA_pol_sigma_r2"/>
</dbReference>
<dbReference type="Proteomes" id="UP001236559">
    <property type="component" value="Unassembled WGS sequence"/>
</dbReference>
<dbReference type="Gene3D" id="1.20.140.160">
    <property type="match status" value="1"/>
</dbReference>
<dbReference type="InterPro" id="IPR013324">
    <property type="entry name" value="RNA_pol_sigma_r3/r4-like"/>
</dbReference>
<dbReference type="Pfam" id="PF04545">
    <property type="entry name" value="Sigma70_r4"/>
    <property type="match status" value="1"/>
</dbReference>
<gene>
    <name evidence="7" type="ORF">J2S72_001699</name>
</gene>
<dbReference type="PANTHER" id="PTHR30385">
    <property type="entry name" value="SIGMA FACTOR F FLAGELLAR"/>
    <property type="match status" value="1"/>
</dbReference>
<protein>
    <submittedName>
        <fullName evidence="7">RNA polymerase sporulation-specific sigma factor</fullName>
    </submittedName>
</protein>
<dbReference type="RefSeq" id="WP_307495353.1">
    <property type="nucleotide sequence ID" value="NZ_JAUSTN010000011.1"/>
</dbReference>
<evidence type="ECO:0000256" key="3">
    <source>
        <dbReference type="ARBA" id="ARBA00023125"/>
    </source>
</evidence>
<name>A0ABU0AWP8_9FIRM</name>
<dbReference type="NCBIfam" id="TIGR02937">
    <property type="entry name" value="sigma70-ECF"/>
    <property type="match status" value="1"/>
</dbReference>
<dbReference type="InterPro" id="IPR014284">
    <property type="entry name" value="RNA_pol_sigma-70_dom"/>
</dbReference>
<feature type="domain" description="RNA polymerase sigma-70 region 4" evidence="6">
    <location>
        <begin position="121"/>
        <end position="169"/>
    </location>
</feature>
<proteinExistence type="predicted"/>
<dbReference type="Gene3D" id="1.20.120.1810">
    <property type="match status" value="1"/>
</dbReference>
<dbReference type="CDD" id="cd06171">
    <property type="entry name" value="Sigma70_r4"/>
    <property type="match status" value="1"/>
</dbReference>
<dbReference type="SUPFAM" id="SSF88946">
    <property type="entry name" value="Sigma2 domain of RNA polymerase sigma factors"/>
    <property type="match status" value="1"/>
</dbReference>
<dbReference type="SUPFAM" id="SSF88659">
    <property type="entry name" value="Sigma3 and sigma4 domains of RNA polymerase sigma factors"/>
    <property type="match status" value="1"/>
</dbReference>
<dbReference type="InterPro" id="IPR007630">
    <property type="entry name" value="RNA_pol_sigma70_r4"/>
</dbReference>
<dbReference type="InterPro" id="IPR007627">
    <property type="entry name" value="RNA_pol_sigma70_r2"/>
</dbReference>
<feature type="domain" description="RNA polymerase sigma-70 region 2" evidence="5">
    <location>
        <begin position="24"/>
        <end position="88"/>
    </location>
</feature>
<evidence type="ECO:0000259" key="5">
    <source>
        <dbReference type="Pfam" id="PF04542"/>
    </source>
</evidence>
<keyword evidence="1" id="KW-0805">Transcription regulation</keyword>